<comment type="caution">
    <text evidence="1">The sequence shown here is derived from an EMBL/GenBank/DDBJ whole genome shotgun (WGS) entry which is preliminary data.</text>
</comment>
<dbReference type="Proteomes" id="UP000286746">
    <property type="component" value="Unassembled WGS sequence"/>
</dbReference>
<reference evidence="1 2" key="1">
    <citation type="submission" date="2018-11" db="EMBL/GenBank/DDBJ databases">
        <title>Whole genome sequence of Streptomyces paromomycinus NBRC 15454(T).</title>
        <authorList>
            <person name="Komaki H."/>
            <person name="Tamura T."/>
        </authorList>
    </citation>
    <scope>NUCLEOTIDE SEQUENCE [LARGE SCALE GENOMIC DNA]</scope>
    <source>
        <strain evidence="1 2">NBRC 15454</strain>
    </source>
</reference>
<dbReference type="AlphaFoldDB" id="A0A401W471"/>
<protein>
    <submittedName>
        <fullName evidence="1">Uncharacterized protein</fullName>
    </submittedName>
</protein>
<evidence type="ECO:0000313" key="1">
    <source>
        <dbReference type="EMBL" id="GCD44127.1"/>
    </source>
</evidence>
<dbReference type="EMBL" id="BHZD01000001">
    <property type="protein sequence ID" value="GCD44127.1"/>
    <property type="molecule type" value="Genomic_DNA"/>
</dbReference>
<accession>A0A401W471</accession>
<evidence type="ECO:0000313" key="2">
    <source>
        <dbReference type="Proteomes" id="UP000286746"/>
    </source>
</evidence>
<dbReference type="RefSeq" id="WP_125055077.1">
    <property type="nucleotide sequence ID" value="NZ_BHZD01000001.1"/>
</dbReference>
<keyword evidence="2" id="KW-1185">Reference proteome</keyword>
<name>A0A401W471_STREY</name>
<organism evidence="1 2">
    <name type="scientific">Streptomyces paromomycinus</name>
    <name type="common">Streptomyces rimosus subsp. paromomycinus</name>
    <dbReference type="NCBI Taxonomy" id="92743"/>
    <lineage>
        <taxon>Bacteria</taxon>
        <taxon>Bacillati</taxon>
        <taxon>Actinomycetota</taxon>
        <taxon>Actinomycetes</taxon>
        <taxon>Kitasatosporales</taxon>
        <taxon>Streptomycetaceae</taxon>
        <taxon>Streptomyces</taxon>
    </lineage>
</organism>
<proteinExistence type="predicted"/>
<gene>
    <name evidence="1" type="ORF">GKJPGBOP_03818</name>
</gene>
<sequence length="80" mass="8660">MSERLDVRRMLLARGWTEKRSGLLMKGGACWAVTNDCGDSSLSGPRRGRCDGQFTFDFPGDVPARVIVSAAEAAAEVRAE</sequence>